<gene>
    <name evidence="1" type="ORF">AVDCRST_MAG01-01-3509</name>
</gene>
<dbReference type="AlphaFoldDB" id="A0A6J4QFQ3"/>
<reference evidence="1" key="1">
    <citation type="submission" date="2020-02" db="EMBL/GenBank/DDBJ databases">
        <authorList>
            <person name="Meier V. D."/>
        </authorList>
    </citation>
    <scope>NUCLEOTIDE SEQUENCE</scope>
    <source>
        <strain evidence="1">AVDCRST_MAG01</strain>
    </source>
</reference>
<accession>A0A6J4QFQ3</accession>
<organism evidence="1">
    <name type="scientific">uncultured Rubrobacteraceae bacterium</name>
    <dbReference type="NCBI Taxonomy" id="349277"/>
    <lineage>
        <taxon>Bacteria</taxon>
        <taxon>Bacillati</taxon>
        <taxon>Actinomycetota</taxon>
        <taxon>Rubrobacteria</taxon>
        <taxon>Rubrobacterales</taxon>
        <taxon>Rubrobacteraceae</taxon>
        <taxon>environmental samples</taxon>
    </lineage>
</organism>
<protein>
    <submittedName>
        <fullName evidence="1">Uncharacterized protein</fullName>
    </submittedName>
</protein>
<dbReference type="EMBL" id="CADCUW010000456">
    <property type="protein sequence ID" value="CAA9439494.1"/>
    <property type="molecule type" value="Genomic_DNA"/>
</dbReference>
<name>A0A6J4QFQ3_9ACTN</name>
<sequence length="53" mass="5605">MPKGGHVRVYEGFLEVPVPVVLAVLWVAGEALEAACVATIYEVGSVLARALPR</sequence>
<evidence type="ECO:0000313" key="1">
    <source>
        <dbReference type="EMBL" id="CAA9439494.1"/>
    </source>
</evidence>
<proteinExistence type="predicted"/>